<dbReference type="Proteomes" id="UP001332192">
    <property type="component" value="Chromosome"/>
</dbReference>
<evidence type="ECO:0000313" key="10">
    <source>
        <dbReference type="EMBL" id="WRP16882.1"/>
    </source>
</evidence>
<dbReference type="EC" id="3.1.2.20" evidence="5"/>
<feature type="domain" description="HotDog ACOT-type" evidence="9">
    <location>
        <begin position="21"/>
        <end position="132"/>
    </location>
</feature>
<dbReference type="PANTHER" id="PTHR43240:SF20">
    <property type="entry name" value="MEDIUM_LONG-CHAIN ACYL-COA THIOESTERASE YIGI"/>
    <property type="match status" value="1"/>
</dbReference>
<evidence type="ECO:0000256" key="8">
    <source>
        <dbReference type="PROSITE-ProRule" id="PRU01106"/>
    </source>
</evidence>
<comment type="similarity">
    <text evidence="4">Belongs to the YigI thioesterase family.</text>
</comment>
<evidence type="ECO:0000259" key="9">
    <source>
        <dbReference type="PROSITE" id="PS51770"/>
    </source>
</evidence>
<dbReference type="EMBL" id="CP141615">
    <property type="protein sequence ID" value="WRP16882.1"/>
    <property type="molecule type" value="Genomic_DNA"/>
</dbReference>
<sequence>MHETPAQRFSAVTGFERTSARDGRSEVRLRIAPRHLNELGIVHGGVLMALADEAIGMAAFSAVPPGTAVVTAELHVHFLLPARSGLLVAQGVIWRAGRRLVTGEATIDLYPEEGTPITVAKATGTWATVTQDVPLP</sequence>
<accession>A0ABZ1BXT8</accession>
<evidence type="ECO:0000256" key="5">
    <source>
        <dbReference type="ARBA" id="ARBA00038894"/>
    </source>
</evidence>
<evidence type="ECO:0000256" key="2">
    <source>
        <dbReference type="ARBA" id="ARBA00035880"/>
    </source>
</evidence>
<keyword evidence="1 8" id="KW-0378">Hydrolase</keyword>
<dbReference type="InterPro" id="IPR029069">
    <property type="entry name" value="HotDog_dom_sf"/>
</dbReference>
<proteinExistence type="inferred from homology"/>
<dbReference type="RefSeq" id="WP_324716154.1">
    <property type="nucleotide sequence ID" value="NZ_CP141615.1"/>
</dbReference>
<evidence type="ECO:0000256" key="6">
    <source>
        <dbReference type="ARBA" id="ARBA00040062"/>
    </source>
</evidence>
<evidence type="ECO:0000256" key="4">
    <source>
        <dbReference type="ARBA" id="ARBA00038381"/>
    </source>
</evidence>
<comment type="catalytic activity">
    <reaction evidence="2">
        <text>a fatty acyl-CoA + H2O = a fatty acid + CoA + H(+)</text>
        <dbReference type="Rhea" id="RHEA:16781"/>
        <dbReference type="ChEBI" id="CHEBI:15377"/>
        <dbReference type="ChEBI" id="CHEBI:15378"/>
        <dbReference type="ChEBI" id="CHEBI:28868"/>
        <dbReference type="ChEBI" id="CHEBI:57287"/>
        <dbReference type="ChEBI" id="CHEBI:77636"/>
        <dbReference type="EC" id="3.1.2.20"/>
    </reaction>
</comment>
<dbReference type="InterPro" id="IPR003736">
    <property type="entry name" value="PAAI_dom"/>
</dbReference>
<dbReference type="InterPro" id="IPR033120">
    <property type="entry name" value="HOTDOG_ACOT"/>
</dbReference>
<comment type="catalytic activity">
    <reaction evidence="3">
        <text>a long-chain fatty acyl-CoA + H2O = a long-chain fatty acid + CoA + H(+)</text>
        <dbReference type="Rhea" id="RHEA:67680"/>
        <dbReference type="ChEBI" id="CHEBI:15377"/>
        <dbReference type="ChEBI" id="CHEBI:15378"/>
        <dbReference type="ChEBI" id="CHEBI:57287"/>
        <dbReference type="ChEBI" id="CHEBI:57560"/>
        <dbReference type="ChEBI" id="CHEBI:83139"/>
    </reaction>
</comment>
<dbReference type="SUPFAM" id="SSF54637">
    <property type="entry name" value="Thioesterase/thiol ester dehydrase-isomerase"/>
    <property type="match status" value="1"/>
</dbReference>
<keyword evidence="11" id="KW-1185">Reference proteome</keyword>
<name>A0ABZ1BXT8_9FIRM</name>
<comment type="catalytic activity">
    <reaction evidence="7">
        <text>a medium-chain fatty acyl-CoA + H2O = a medium-chain fatty acid + CoA + H(+)</text>
        <dbReference type="Rhea" id="RHEA:68184"/>
        <dbReference type="ChEBI" id="CHEBI:15377"/>
        <dbReference type="ChEBI" id="CHEBI:15378"/>
        <dbReference type="ChEBI" id="CHEBI:57287"/>
        <dbReference type="ChEBI" id="CHEBI:59558"/>
        <dbReference type="ChEBI" id="CHEBI:90546"/>
    </reaction>
</comment>
<dbReference type="InterPro" id="IPR006683">
    <property type="entry name" value="Thioestr_dom"/>
</dbReference>
<gene>
    <name evidence="10" type="ORF">U7230_12435</name>
</gene>
<organism evidence="10 11">
    <name type="scientific">Carboxydichorda subterranea</name>
    <dbReference type="NCBI Taxonomy" id="3109565"/>
    <lineage>
        <taxon>Bacteria</taxon>
        <taxon>Bacillati</taxon>
        <taxon>Bacillota</taxon>
        <taxon>Limnochordia</taxon>
        <taxon>Limnochordales</taxon>
        <taxon>Geochordaceae</taxon>
        <taxon>Carboxydichorda</taxon>
    </lineage>
</organism>
<evidence type="ECO:0000256" key="7">
    <source>
        <dbReference type="ARBA" id="ARBA00048062"/>
    </source>
</evidence>
<reference evidence="10 11" key="1">
    <citation type="journal article" date="2024" name="Front. Microbiol.">
        <title>Novel thermophilic genera Geochorda gen. nov. and Carboxydochorda gen. nov. from the deep terrestrial subsurface reveal the ecophysiological diversity in the class Limnochordia.</title>
        <authorList>
            <person name="Karnachuk O.V."/>
            <person name="Lukina A.P."/>
            <person name="Avakyan M.R."/>
            <person name="Kadnikov V.V."/>
            <person name="Begmatov S."/>
            <person name="Beletsky A.V."/>
            <person name="Vlasova K.G."/>
            <person name="Novikov A.A."/>
            <person name="Shcherbakova V.A."/>
            <person name="Mardanov A.V."/>
            <person name="Ravin N.V."/>
        </authorList>
    </citation>
    <scope>NUCLEOTIDE SEQUENCE [LARGE SCALE GENOMIC DNA]</scope>
    <source>
        <strain evidence="10 11">L945</strain>
    </source>
</reference>
<dbReference type="Gene3D" id="3.10.129.10">
    <property type="entry name" value="Hotdog Thioesterase"/>
    <property type="match status" value="1"/>
</dbReference>
<dbReference type="GO" id="GO:0016787">
    <property type="term" value="F:hydrolase activity"/>
    <property type="evidence" value="ECO:0007669"/>
    <property type="project" value="UniProtKB-KW"/>
</dbReference>
<evidence type="ECO:0000313" key="11">
    <source>
        <dbReference type="Proteomes" id="UP001332192"/>
    </source>
</evidence>
<dbReference type="PROSITE" id="PS51770">
    <property type="entry name" value="HOTDOG_ACOT"/>
    <property type="match status" value="1"/>
</dbReference>
<evidence type="ECO:0000256" key="3">
    <source>
        <dbReference type="ARBA" id="ARBA00036002"/>
    </source>
</evidence>
<dbReference type="Pfam" id="PF03061">
    <property type="entry name" value="4HBT"/>
    <property type="match status" value="1"/>
</dbReference>
<dbReference type="PANTHER" id="PTHR43240">
    <property type="entry name" value="1,4-DIHYDROXY-2-NAPHTHOYL-COA THIOESTERASE 1"/>
    <property type="match status" value="1"/>
</dbReference>
<protein>
    <recommendedName>
        <fullName evidence="6">Medium/long-chain acyl-CoA thioesterase YigI</fullName>
        <ecNumber evidence="5">3.1.2.20</ecNumber>
    </recommendedName>
</protein>
<dbReference type="CDD" id="cd03443">
    <property type="entry name" value="PaaI_thioesterase"/>
    <property type="match status" value="1"/>
</dbReference>
<evidence type="ECO:0000256" key="1">
    <source>
        <dbReference type="ARBA" id="ARBA00022801"/>
    </source>
</evidence>
<dbReference type="NCBIfam" id="TIGR00369">
    <property type="entry name" value="unchar_dom_1"/>
    <property type="match status" value="1"/>
</dbReference>